<keyword evidence="2" id="KW-0732">Signal</keyword>
<protein>
    <submittedName>
        <fullName evidence="3">Uncharacterized protein</fullName>
    </submittedName>
</protein>
<evidence type="ECO:0000313" key="3">
    <source>
        <dbReference type="EMBL" id="MBT0726279.1"/>
    </source>
</evidence>
<feature type="chain" id="PRO_5045994269" evidence="2">
    <location>
        <begin position="24"/>
        <end position="162"/>
    </location>
</feature>
<dbReference type="Proteomes" id="UP000786875">
    <property type="component" value="Unassembled WGS sequence"/>
</dbReference>
<feature type="region of interest" description="Disordered" evidence="1">
    <location>
        <begin position="138"/>
        <end position="162"/>
    </location>
</feature>
<accession>A0ABS5T1S8</accession>
<sequence length="162" mass="17323">MKTIARPLLILLPVIMMTVPALSEARSFSSKGFGSSKMFKRQTPNKPVAATTPPSSTPPTTTPNATTSPGQRGIPGAENYRPLSQQAPSQRLKNAINTRAGSGGARLTQLALLYWLLSSSNSHASELTDADRAWVQKEIKEKEKNGEKLEESGPSTPAPAKP</sequence>
<organism evidence="3 4">
    <name type="scientific">Rosenbergiella australiborealis</name>
    <dbReference type="NCBI Taxonomy" id="1544696"/>
    <lineage>
        <taxon>Bacteria</taxon>
        <taxon>Pseudomonadati</taxon>
        <taxon>Pseudomonadota</taxon>
        <taxon>Gammaproteobacteria</taxon>
        <taxon>Enterobacterales</taxon>
        <taxon>Erwiniaceae</taxon>
        <taxon>Rosenbergiella</taxon>
    </lineage>
</organism>
<evidence type="ECO:0000313" key="4">
    <source>
        <dbReference type="Proteomes" id="UP000786875"/>
    </source>
</evidence>
<keyword evidence="4" id="KW-1185">Reference proteome</keyword>
<name>A0ABS5T1S8_9GAMM</name>
<dbReference type="EMBL" id="JABBFO010000002">
    <property type="protein sequence ID" value="MBT0726279.1"/>
    <property type="molecule type" value="Genomic_DNA"/>
</dbReference>
<feature type="region of interest" description="Disordered" evidence="1">
    <location>
        <begin position="29"/>
        <end position="91"/>
    </location>
</feature>
<evidence type="ECO:0000256" key="1">
    <source>
        <dbReference type="SAM" id="MobiDB-lite"/>
    </source>
</evidence>
<feature type="compositionally biased region" description="Basic and acidic residues" evidence="1">
    <location>
        <begin position="138"/>
        <end position="151"/>
    </location>
</feature>
<evidence type="ECO:0000256" key="2">
    <source>
        <dbReference type="SAM" id="SignalP"/>
    </source>
</evidence>
<proteinExistence type="predicted"/>
<feature type="signal peptide" evidence="2">
    <location>
        <begin position="1"/>
        <end position="23"/>
    </location>
</feature>
<reference evidence="3 4" key="1">
    <citation type="submission" date="2020-04" db="EMBL/GenBank/DDBJ databases">
        <title>Genome sequencing of Rosenbergiella species.</title>
        <authorList>
            <person name="Alvarez-Perez S."/>
            <person name="Lievens B."/>
        </authorList>
    </citation>
    <scope>NUCLEOTIDE SEQUENCE [LARGE SCALE GENOMIC DNA]</scope>
    <source>
        <strain evidence="3 4">CdVSA20.1</strain>
    </source>
</reference>
<dbReference type="RefSeq" id="WP_214212114.1">
    <property type="nucleotide sequence ID" value="NZ_JABBFO010000002.1"/>
</dbReference>
<feature type="compositionally biased region" description="Polar residues" evidence="1">
    <location>
        <begin position="82"/>
        <end position="91"/>
    </location>
</feature>
<comment type="caution">
    <text evidence="3">The sequence shown here is derived from an EMBL/GenBank/DDBJ whole genome shotgun (WGS) entry which is preliminary data.</text>
</comment>
<gene>
    <name evidence="3" type="ORF">HGT73_02590</name>
</gene>